<comment type="subcellular location">
    <subcellularLocation>
        <location evidence="3 9">Cytoplasm</location>
    </subcellularLocation>
</comment>
<evidence type="ECO:0000313" key="12">
    <source>
        <dbReference type="Proteomes" id="UP001193389"/>
    </source>
</evidence>
<keyword evidence="8 9" id="KW-0378">Hydrolase</keyword>
<evidence type="ECO:0000256" key="5">
    <source>
        <dbReference type="ARBA" id="ARBA00022490"/>
    </source>
</evidence>
<protein>
    <recommendedName>
        <fullName evidence="9">5'-nucleotidase SurE</fullName>
        <ecNumber evidence="9">3.1.3.5</ecNumber>
    </recommendedName>
    <alternativeName>
        <fullName evidence="9">Nucleoside 5'-monophosphate phosphohydrolase</fullName>
    </alternativeName>
</protein>
<dbReference type="Proteomes" id="UP001193389">
    <property type="component" value="Chromosome"/>
</dbReference>
<sequence length="253" mass="28069">MSERPLILISNDDGVSAKGLRELTEVMRLFGDVLVVAPDGHRSGMSNAITVDHPIRLIKTVDEEGYQVYKCSGTPVDCVKLAFNQLLDRYPDFVVSGINHGSNSSISVVYSGTMGAALEGCIHGIPSIGFSLNDYEPEADFSRAKIYVARVFQQVAENGLPPFVCLNVNIPKGDVKGVKVCRQTSGKWVEEFDKRTDPHKREYYWMAGSFQNFEEEVDGTDIAALENGYVSVVPVNADMTCYQTFDSMKSWRF</sequence>
<dbReference type="SUPFAM" id="SSF64167">
    <property type="entry name" value="SurE-like"/>
    <property type="match status" value="1"/>
</dbReference>
<feature type="binding site" evidence="9">
    <location>
        <position position="43"/>
    </location>
    <ligand>
        <name>a divalent metal cation</name>
        <dbReference type="ChEBI" id="CHEBI:60240"/>
    </ligand>
</feature>
<keyword evidence="6 9" id="KW-0479">Metal-binding</keyword>
<dbReference type="FunFam" id="3.40.1210.10:FF:000001">
    <property type="entry name" value="5'/3'-nucleotidase SurE"/>
    <property type="match status" value="1"/>
</dbReference>
<evidence type="ECO:0000256" key="3">
    <source>
        <dbReference type="ARBA" id="ARBA00004496"/>
    </source>
</evidence>
<dbReference type="NCBIfam" id="NF001492">
    <property type="entry name" value="PRK00346.2-2"/>
    <property type="match status" value="1"/>
</dbReference>
<dbReference type="EC" id="3.1.3.5" evidence="9"/>
<comment type="cofactor">
    <cofactor evidence="9">
        <name>a divalent metal cation</name>
        <dbReference type="ChEBI" id="CHEBI:60240"/>
    </cofactor>
    <text evidence="9">Binds 1 divalent metal cation per subunit.</text>
</comment>
<dbReference type="Gene3D" id="3.40.1210.10">
    <property type="entry name" value="Survival protein SurE-like phosphatase/nucleotidase"/>
    <property type="match status" value="1"/>
</dbReference>
<proteinExistence type="inferred from homology"/>
<feature type="binding site" evidence="9">
    <location>
        <position position="12"/>
    </location>
    <ligand>
        <name>a divalent metal cation</name>
        <dbReference type="ChEBI" id="CHEBI:60240"/>
    </ligand>
</feature>
<dbReference type="InterPro" id="IPR002828">
    <property type="entry name" value="SurE-like_Pase/nucleotidase"/>
</dbReference>
<name>A0A5K7SEH6_9BACT</name>
<feature type="binding site" evidence="9">
    <location>
        <position position="99"/>
    </location>
    <ligand>
        <name>a divalent metal cation</name>
        <dbReference type="ChEBI" id="CHEBI:60240"/>
    </ligand>
</feature>
<dbReference type="AlphaFoldDB" id="A0A5K7SEH6"/>
<evidence type="ECO:0000256" key="9">
    <source>
        <dbReference type="HAMAP-Rule" id="MF_00060"/>
    </source>
</evidence>
<dbReference type="HAMAP" id="MF_00060">
    <property type="entry name" value="SurE"/>
    <property type="match status" value="1"/>
</dbReference>
<dbReference type="GO" id="GO:0008254">
    <property type="term" value="F:3'-nucleotidase activity"/>
    <property type="evidence" value="ECO:0007669"/>
    <property type="project" value="TreeGrafter"/>
</dbReference>
<dbReference type="KEGG" id="anf:AQPE_4213"/>
<evidence type="ECO:0000256" key="1">
    <source>
        <dbReference type="ARBA" id="ARBA00000815"/>
    </source>
</evidence>
<evidence type="ECO:0000256" key="4">
    <source>
        <dbReference type="ARBA" id="ARBA00011062"/>
    </source>
</evidence>
<comment type="function">
    <text evidence="9">Nucleotidase that shows phosphatase activity on nucleoside 5'-monophosphates.</text>
</comment>
<reference evidence="11" key="1">
    <citation type="journal article" date="2020" name="Int. J. Syst. Evol. Microbiol.">
        <title>Aquipluma nitroreducens gen. nov. sp. nov., a novel facultatively anaerobic bacterium isolated from a freshwater lake.</title>
        <authorList>
            <person name="Watanabe M."/>
            <person name="Kojima H."/>
            <person name="Fukui M."/>
        </authorList>
    </citation>
    <scope>NUCLEOTIDE SEQUENCE</scope>
    <source>
        <strain evidence="11">MeG22</strain>
    </source>
</reference>
<dbReference type="EMBL" id="AP018694">
    <property type="protein sequence ID" value="BBE20022.1"/>
    <property type="molecule type" value="Genomic_DNA"/>
</dbReference>
<dbReference type="GO" id="GO:0000166">
    <property type="term" value="F:nucleotide binding"/>
    <property type="evidence" value="ECO:0007669"/>
    <property type="project" value="UniProtKB-KW"/>
</dbReference>
<organism evidence="11 12">
    <name type="scientific">Aquipluma nitroreducens</name>
    <dbReference type="NCBI Taxonomy" id="2010828"/>
    <lineage>
        <taxon>Bacteria</taxon>
        <taxon>Pseudomonadati</taxon>
        <taxon>Bacteroidota</taxon>
        <taxon>Bacteroidia</taxon>
        <taxon>Marinilabiliales</taxon>
        <taxon>Prolixibacteraceae</taxon>
        <taxon>Aquipluma</taxon>
    </lineage>
</organism>
<dbReference type="GO" id="GO:0005737">
    <property type="term" value="C:cytoplasm"/>
    <property type="evidence" value="ECO:0007669"/>
    <property type="project" value="UniProtKB-SubCell"/>
</dbReference>
<dbReference type="InterPro" id="IPR030048">
    <property type="entry name" value="SurE"/>
</dbReference>
<comment type="similarity">
    <text evidence="4 9">Belongs to the SurE nucleotidase family.</text>
</comment>
<keyword evidence="7 9" id="KW-0547">Nucleotide-binding</keyword>
<feature type="binding site" evidence="9">
    <location>
        <position position="13"/>
    </location>
    <ligand>
        <name>a divalent metal cation</name>
        <dbReference type="ChEBI" id="CHEBI:60240"/>
    </ligand>
</feature>
<feature type="domain" description="Survival protein SurE-like phosphatase/nucleotidase" evidence="10">
    <location>
        <begin position="7"/>
        <end position="188"/>
    </location>
</feature>
<dbReference type="Pfam" id="PF01975">
    <property type="entry name" value="SurE"/>
    <property type="match status" value="1"/>
</dbReference>
<comment type="cofactor">
    <cofactor evidence="2">
        <name>Mg(2+)</name>
        <dbReference type="ChEBI" id="CHEBI:18420"/>
    </cofactor>
</comment>
<dbReference type="GO" id="GO:0046872">
    <property type="term" value="F:metal ion binding"/>
    <property type="evidence" value="ECO:0007669"/>
    <property type="project" value="UniProtKB-UniRule"/>
</dbReference>
<keyword evidence="12" id="KW-1185">Reference proteome</keyword>
<dbReference type="NCBIfam" id="TIGR00087">
    <property type="entry name" value="surE"/>
    <property type="match status" value="1"/>
</dbReference>
<evidence type="ECO:0000256" key="8">
    <source>
        <dbReference type="ARBA" id="ARBA00022801"/>
    </source>
</evidence>
<evidence type="ECO:0000256" key="6">
    <source>
        <dbReference type="ARBA" id="ARBA00022723"/>
    </source>
</evidence>
<evidence type="ECO:0000256" key="2">
    <source>
        <dbReference type="ARBA" id="ARBA00001946"/>
    </source>
</evidence>
<evidence type="ECO:0000259" key="10">
    <source>
        <dbReference type="Pfam" id="PF01975"/>
    </source>
</evidence>
<dbReference type="RefSeq" id="WP_318348220.1">
    <property type="nucleotide sequence ID" value="NZ_AP018694.1"/>
</dbReference>
<gene>
    <name evidence="9" type="primary">surE</name>
    <name evidence="11" type="ORF">AQPE_4213</name>
</gene>
<evidence type="ECO:0000313" key="11">
    <source>
        <dbReference type="EMBL" id="BBE20022.1"/>
    </source>
</evidence>
<accession>A0A5K7SEH6</accession>
<dbReference type="GO" id="GO:0004309">
    <property type="term" value="F:exopolyphosphatase activity"/>
    <property type="evidence" value="ECO:0007669"/>
    <property type="project" value="TreeGrafter"/>
</dbReference>
<dbReference type="InterPro" id="IPR036523">
    <property type="entry name" value="SurE-like_sf"/>
</dbReference>
<comment type="catalytic activity">
    <reaction evidence="1 9">
        <text>a ribonucleoside 5'-phosphate + H2O = a ribonucleoside + phosphate</text>
        <dbReference type="Rhea" id="RHEA:12484"/>
        <dbReference type="ChEBI" id="CHEBI:15377"/>
        <dbReference type="ChEBI" id="CHEBI:18254"/>
        <dbReference type="ChEBI" id="CHEBI:43474"/>
        <dbReference type="ChEBI" id="CHEBI:58043"/>
        <dbReference type="EC" id="3.1.3.5"/>
    </reaction>
</comment>
<dbReference type="PANTHER" id="PTHR30457:SF12">
    <property type="entry name" value="5'_3'-NUCLEOTIDASE SURE"/>
    <property type="match status" value="1"/>
</dbReference>
<dbReference type="PANTHER" id="PTHR30457">
    <property type="entry name" value="5'-NUCLEOTIDASE SURE"/>
    <property type="match status" value="1"/>
</dbReference>
<evidence type="ECO:0000256" key="7">
    <source>
        <dbReference type="ARBA" id="ARBA00022741"/>
    </source>
</evidence>
<dbReference type="NCBIfam" id="NF001490">
    <property type="entry name" value="PRK00346.1-4"/>
    <property type="match status" value="1"/>
</dbReference>
<keyword evidence="5 9" id="KW-0963">Cytoplasm</keyword>
<dbReference type="GO" id="GO:0008253">
    <property type="term" value="F:5'-nucleotidase activity"/>
    <property type="evidence" value="ECO:0007669"/>
    <property type="project" value="UniProtKB-UniRule"/>
</dbReference>